<dbReference type="EMBL" id="JAQQAF010000006">
    <property type="protein sequence ID" value="KAJ8476103.1"/>
    <property type="molecule type" value="Genomic_DNA"/>
</dbReference>
<proteinExistence type="predicted"/>
<gene>
    <name evidence="2" type="ORF">OPV22_019830</name>
</gene>
<comment type="caution">
    <text evidence="2">The sequence shown here is derived from an EMBL/GenBank/DDBJ whole genome shotgun (WGS) entry which is preliminary data.</text>
</comment>
<name>A0AAV8QHA5_ENSVE</name>
<protein>
    <recommendedName>
        <fullName evidence="4">RIN4 pathogenic type III effector avirulence factor Avr cleavage site domain-containing protein</fullName>
    </recommendedName>
</protein>
<sequence length="131" mass="14907">MGRTKGMVMEMRRQRGTPPTLHAHRNGKSSGTVHLGDQERRHGIWREDFGDRVASGLHRRKAATWIKITATVGKRQGHRHGHPATPRDATDPTLPARRRDWGLKKVRFGLWDVADRCQGTDQAWAFKCGPR</sequence>
<dbReference type="Proteomes" id="UP001222027">
    <property type="component" value="Unassembled WGS sequence"/>
</dbReference>
<reference evidence="2 3" key="1">
    <citation type="submission" date="2022-12" db="EMBL/GenBank/DDBJ databases">
        <title>Chromosome-scale assembly of the Ensete ventricosum genome.</title>
        <authorList>
            <person name="Dussert Y."/>
            <person name="Stocks J."/>
            <person name="Wendawek A."/>
            <person name="Woldeyes F."/>
            <person name="Nichols R.A."/>
            <person name="Borrell J.S."/>
        </authorList>
    </citation>
    <scope>NUCLEOTIDE SEQUENCE [LARGE SCALE GENOMIC DNA]</scope>
    <source>
        <strain evidence="3">cv. Maze</strain>
        <tissue evidence="2">Seeds</tissue>
    </source>
</reference>
<feature type="region of interest" description="Disordered" evidence="1">
    <location>
        <begin position="16"/>
        <end position="39"/>
    </location>
</feature>
<dbReference type="AlphaFoldDB" id="A0AAV8QHA5"/>
<accession>A0AAV8QHA5</accession>
<evidence type="ECO:0008006" key="4">
    <source>
        <dbReference type="Google" id="ProtNLM"/>
    </source>
</evidence>
<evidence type="ECO:0000256" key="1">
    <source>
        <dbReference type="SAM" id="MobiDB-lite"/>
    </source>
</evidence>
<evidence type="ECO:0000313" key="3">
    <source>
        <dbReference type="Proteomes" id="UP001222027"/>
    </source>
</evidence>
<organism evidence="2 3">
    <name type="scientific">Ensete ventricosum</name>
    <name type="common">Abyssinian banana</name>
    <name type="synonym">Musa ensete</name>
    <dbReference type="NCBI Taxonomy" id="4639"/>
    <lineage>
        <taxon>Eukaryota</taxon>
        <taxon>Viridiplantae</taxon>
        <taxon>Streptophyta</taxon>
        <taxon>Embryophyta</taxon>
        <taxon>Tracheophyta</taxon>
        <taxon>Spermatophyta</taxon>
        <taxon>Magnoliopsida</taxon>
        <taxon>Liliopsida</taxon>
        <taxon>Zingiberales</taxon>
        <taxon>Musaceae</taxon>
        <taxon>Ensete</taxon>
    </lineage>
</organism>
<feature type="region of interest" description="Disordered" evidence="1">
    <location>
        <begin position="71"/>
        <end position="98"/>
    </location>
</feature>
<keyword evidence="3" id="KW-1185">Reference proteome</keyword>
<evidence type="ECO:0000313" key="2">
    <source>
        <dbReference type="EMBL" id="KAJ8476103.1"/>
    </source>
</evidence>